<evidence type="ECO:0000256" key="2">
    <source>
        <dbReference type="ARBA" id="ARBA00009959"/>
    </source>
</evidence>
<comment type="similarity">
    <text evidence="2 9">Belongs to the CRISPR-associated endoribonuclease Cas2 protein family.</text>
</comment>
<evidence type="ECO:0000256" key="3">
    <source>
        <dbReference type="ARBA" id="ARBA00022722"/>
    </source>
</evidence>
<keyword evidence="3 9" id="KW-0540">Nuclease</keyword>
<evidence type="ECO:0000256" key="4">
    <source>
        <dbReference type="ARBA" id="ARBA00022723"/>
    </source>
</evidence>
<gene>
    <name evidence="9 10" type="primary">cas2</name>
    <name evidence="10" type="ORF">DW250_09225</name>
</gene>
<feature type="binding site" evidence="9">
    <location>
        <position position="64"/>
    </location>
    <ligand>
        <name>Mg(2+)</name>
        <dbReference type="ChEBI" id="CHEBI:18420"/>
        <note>catalytic</note>
    </ligand>
</feature>
<keyword evidence="6 9" id="KW-0378">Hydrolase</keyword>
<evidence type="ECO:0000256" key="9">
    <source>
        <dbReference type="HAMAP-Rule" id="MF_01471"/>
    </source>
</evidence>
<dbReference type="GO" id="GO:0051607">
    <property type="term" value="P:defense response to virus"/>
    <property type="evidence" value="ECO:0007669"/>
    <property type="project" value="UniProtKB-UniRule"/>
</dbReference>
<evidence type="ECO:0000313" key="11">
    <source>
        <dbReference type="Proteomes" id="UP000286501"/>
    </source>
</evidence>
<dbReference type="SUPFAM" id="SSF143430">
    <property type="entry name" value="TTP0101/SSO1404-like"/>
    <property type="match status" value="1"/>
</dbReference>
<dbReference type="HAMAP" id="MF_01471">
    <property type="entry name" value="Cas2"/>
    <property type="match status" value="1"/>
</dbReference>
<dbReference type="NCBIfam" id="TIGR01573">
    <property type="entry name" value="cas2"/>
    <property type="match status" value="1"/>
</dbReference>
<dbReference type="InterPro" id="IPR021127">
    <property type="entry name" value="CRISPR_associated_Cas2"/>
</dbReference>
<proteinExistence type="inferred from homology"/>
<keyword evidence="5 9" id="KW-0255">Endonuclease</keyword>
<keyword evidence="4 9" id="KW-0479">Metal-binding</keyword>
<evidence type="ECO:0000256" key="7">
    <source>
        <dbReference type="ARBA" id="ARBA00022842"/>
    </source>
</evidence>
<comment type="subunit">
    <text evidence="9">Homodimer, forms a heterotetramer with a Cas1 homodimer.</text>
</comment>
<dbReference type="Gene3D" id="3.30.70.240">
    <property type="match status" value="1"/>
</dbReference>
<name>A0A3R6GJ18_9BACT</name>
<organism evidence="10 11">
    <name type="scientific">Segatella copri</name>
    <dbReference type="NCBI Taxonomy" id="165179"/>
    <lineage>
        <taxon>Bacteria</taxon>
        <taxon>Pseudomonadati</taxon>
        <taxon>Bacteroidota</taxon>
        <taxon>Bacteroidia</taxon>
        <taxon>Bacteroidales</taxon>
        <taxon>Prevotellaceae</taxon>
        <taxon>Segatella</taxon>
    </lineage>
</organism>
<keyword evidence="8 9" id="KW-0051">Antiviral defense</keyword>
<dbReference type="GO" id="GO:0043571">
    <property type="term" value="P:maintenance of CRISPR repeat elements"/>
    <property type="evidence" value="ECO:0007669"/>
    <property type="project" value="UniProtKB-UniRule"/>
</dbReference>
<dbReference type="GO" id="GO:0004521">
    <property type="term" value="F:RNA endonuclease activity"/>
    <property type="evidence" value="ECO:0007669"/>
    <property type="project" value="InterPro"/>
</dbReference>
<comment type="caution">
    <text evidence="10">The sequence shown here is derived from an EMBL/GenBank/DDBJ whole genome shotgun (WGS) entry which is preliminary data.</text>
</comment>
<accession>A0A3R6GJ18</accession>
<dbReference type="RefSeq" id="WP_118201016.1">
    <property type="nucleotide sequence ID" value="NZ_QRIE01000034.1"/>
</dbReference>
<reference evidence="10 11" key="1">
    <citation type="submission" date="2018-08" db="EMBL/GenBank/DDBJ databases">
        <title>A genome reference for cultivated species of the human gut microbiota.</title>
        <authorList>
            <person name="Zou Y."/>
            <person name="Xue W."/>
            <person name="Luo G."/>
        </authorList>
    </citation>
    <scope>NUCLEOTIDE SEQUENCE [LARGE SCALE GENOMIC DNA]</scope>
    <source>
        <strain evidence="10 11">AM22-1</strain>
    </source>
</reference>
<dbReference type="PANTHER" id="PTHR34405:SF3">
    <property type="entry name" value="CRISPR-ASSOCIATED ENDORIBONUCLEASE CAS2 3"/>
    <property type="match status" value="1"/>
</dbReference>
<evidence type="ECO:0000256" key="6">
    <source>
        <dbReference type="ARBA" id="ARBA00022801"/>
    </source>
</evidence>
<evidence type="ECO:0000256" key="5">
    <source>
        <dbReference type="ARBA" id="ARBA00022759"/>
    </source>
</evidence>
<dbReference type="EMBL" id="QRIN01000035">
    <property type="protein sequence ID" value="RHG65149.1"/>
    <property type="molecule type" value="Genomic_DNA"/>
</dbReference>
<protein>
    <recommendedName>
        <fullName evidence="9">CRISPR-associated endoribonuclease Cas2</fullName>
        <ecNumber evidence="9">3.1.-.-</ecNumber>
    </recommendedName>
</protein>
<dbReference type="CDD" id="cd09725">
    <property type="entry name" value="Cas2_I_II_III"/>
    <property type="match status" value="1"/>
</dbReference>
<dbReference type="GO" id="GO:0016787">
    <property type="term" value="F:hydrolase activity"/>
    <property type="evidence" value="ECO:0007669"/>
    <property type="project" value="UniProtKB-KW"/>
</dbReference>
<comment type="function">
    <text evidence="9">CRISPR (clustered regularly interspaced short palindromic repeat), is an adaptive immune system that provides protection against mobile genetic elements (viruses, transposable elements and conjugative plasmids). CRISPR clusters contain sequences complementary to antecedent mobile elements and target invading nucleic acids. CRISPR clusters are transcribed and processed into CRISPR RNA (crRNA). Functions as a ssRNA-specific endoribonuclease. Involved in the integration of spacer DNA into the CRISPR cassette.</text>
</comment>
<evidence type="ECO:0000256" key="8">
    <source>
        <dbReference type="ARBA" id="ARBA00023118"/>
    </source>
</evidence>
<evidence type="ECO:0000313" key="10">
    <source>
        <dbReference type="EMBL" id="RHG65149.1"/>
    </source>
</evidence>
<dbReference type="AlphaFoldDB" id="A0A3R6GJ18"/>
<comment type="cofactor">
    <cofactor evidence="1 9">
        <name>Mg(2+)</name>
        <dbReference type="ChEBI" id="CHEBI:18420"/>
    </cofactor>
</comment>
<evidence type="ECO:0000256" key="1">
    <source>
        <dbReference type="ARBA" id="ARBA00001946"/>
    </source>
</evidence>
<sequence>MKGNHLIESRLISSAGLSGAGTIGRTTGCLDELPTLPERIRQILNIISSAERKPGNMICFIMYDITSNKVRTLIAKFLQGKGCTRVQKSIFMADMPSDALQDIAMKLTEIQKMYDNNDSILIVPLSEDYARAMKIIGQEVDIDLILHSKNTLFF</sequence>
<dbReference type="PANTHER" id="PTHR34405">
    <property type="entry name" value="CRISPR-ASSOCIATED ENDORIBONUCLEASE CAS2"/>
    <property type="match status" value="1"/>
</dbReference>
<dbReference type="Proteomes" id="UP000286501">
    <property type="component" value="Unassembled WGS sequence"/>
</dbReference>
<dbReference type="EC" id="3.1.-.-" evidence="9"/>
<keyword evidence="7 9" id="KW-0460">Magnesium</keyword>
<dbReference type="Pfam" id="PF09827">
    <property type="entry name" value="CRISPR_Cas2"/>
    <property type="match status" value="1"/>
</dbReference>
<dbReference type="GO" id="GO:0046872">
    <property type="term" value="F:metal ion binding"/>
    <property type="evidence" value="ECO:0007669"/>
    <property type="project" value="UniProtKB-UniRule"/>
</dbReference>
<dbReference type="InterPro" id="IPR019199">
    <property type="entry name" value="Virulence_VapD/CRISPR_Cas2"/>
</dbReference>